<keyword evidence="4 8" id="KW-0812">Transmembrane</keyword>
<dbReference type="SUPFAM" id="SSF103473">
    <property type="entry name" value="MFS general substrate transporter"/>
    <property type="match status" value="1"/>
</dbReference>
<organism evidence="10 11">
    <name type="scientific">Brettanomyces naardenensis</name>
    <name type="common">Yeast</name>
    <dbReference type="NCBI Taxonomy" id="13370"/>
    <lineage>
        <taxon>Eukaryota</taxon>
        <taxon>Fungi</taxon>
        <taxon>Dikarya</taxon>
        <taxon>Ascomycota</taxon>
        <taxon>Saccharomycotina</taxon>
        <taxon>Pichiomycetes</taxon>
        <taxon>Pichiales</taxon>
        <taxon>Pichiaceae</taxon>
        <taxon>Brettanomyces</taxon>
    </lineage>
</organism>
<evidence type="ECO:0000256" key="1">
    <source>
        <dbReference type="ARBA" id="ARBA00004141"/>
    </source>
</evidence>
<feature type="transmembrane region" description="Helical" evidence="8">
    <location>
        <begin position="279"/>
        <end position="302"/>
    </location>
</feature>
<dbReference type="InterPro" id="IPR045263">
    <property type="entry name" value="GLUT"/>
</dbReference>
<evidence type="ECO:0000256" key="8">
    <source>
        <dbReference type="SAM" id="Phobius"/>
    </source>
</evidence>
<dbReference type="InterPro" id="IPR005828">
    <property type="entry name" value="MFS_sugar_transport-like"/>
</dbReference>
<feature type="transmembrane region" description="Helical" evidence="8">
    <location>
        <begin position="60"/>
        <end position="78"/>
    </location>
</feature>
<reference evidence="10 11" key="1">
    <citation type="submission" date="2018-12" db="EMBL/GenBank/DDBJ databases">
        <authorList>
            <person name="Tiukova I."/>
            <person name="Dainat J."/>
        </authorList>
    </citation>
    <scope>NUCLEOTIDE SEQUENCE [LARGE SCALE GENOMIC DNA]</scope>
</reference>
<dbReference type="PANTHER" id="PTHR23503:SF8">
    <property type="entry name" value="FACILITATED GLUCOSE TRANSPORTER PROTEIN 1"/>
    <property type="match status" value="1"/>
</dbReference>
<dbReference type="InParanoid" id="A0A448YMI5"/>
<evidence type="ECO:0000256" key="6">
    <source>
        <dbReference type="ARBA" id="ARBA00023136"/>
    </source>
</evidence>
<dbReference type="Gene3D" id="1.20.1250.20">
    <property type="entry name" value="MFS general substrate transporter like domains"/>
    <property type="match status" value="1"/>
</dbReference>
<dbReference type="Pfam" id="PF00083">
    <property type="entry name" value="Sugar_tr"/>
    <property type="match status" value="1"/>
</dbReference>
<dbReference type="Proteomes" id="UP000290900">
    <property type="component" value="Unassembled WGS sequence"/>
</dbReference>
<evidence type="ECO:0000256" key="5">
    <source>
        <dbReference type="ARBA" id="ARBA00022989"/>
    </source>
</evidence>
<dbReference type="NCBIfam" id="TIGR00879">
    <property type="entry name" value="SP"/>
    <property type="match status" value="1"/>
</dbReference>
<evidence type="ECO:0000256" key="2">
    <source>
        <dbReference type="ARBA" id="ARBA00010992"/>
    </source>
</evidence>
<dbReference type="PROSITE" id="PS50850">
    <property type="entry name" value="MFS"/>
    <property type="match status" value="1"/>
</dbReference>
<evidence type="ECO:0000313" key="10">
    <source>
        <dbReference type="EMBL" id="VEU22097.1"/>
    </source>
</evidence>
<evidence type="ECO:0000259" key="9">
    <source>
        <dbReference type="PROSITE" id="PS50850"/>
    </source>
</evidence>
<dbReference type="PROSITE" id="PS00216">
    <property type="entry name" value="SUGAR_TRANSPORT_1"/>
    <property type="match status" value="1"/>
</dbReference>
<dbReference type="InterPro" id="IPR005829">
    <property type="entry name" value="Sugar_transporter_CS"/>
</dbReference>
<accession>A0A448YMI5</accession>
<keyword evidence="11" id="KW-1185">Reference proteome</keyword>
<name>A0A448YMI5_BRENA</name>
<comment type="subcellular location">
    <subcellularLocation>
        <location evidence="1">Membrane</location>
        <topology evidence="1">Multi-pass membrane protein</topology>
    </subcellularLocation>
</comment>
<evidence type="ECO:0000256" key="3">
    <source>
        <dbReference type="ARBA" id="ARBA00022448"/>
    </source>
</evidence>
<keyword evidence="6 8" id="KW-0472">Membrane</keyword>
<feature type="transmembrane region" description="Helical" evidence="8">
    <location>
        <begin position="122"/>
        <end position="146"/>
    </location>
</feature>
<gene>
    <name evidence="10" type="ORF">BRENAR_LOCUS2829</name>
</gene>
<dbReference type="OrthoDB" id="4540492at2759"/>
<evidence type="ECO:0000256" key="7">
    <source>
        <dbReference type="RuleBase" id="RU003346"/>
    </source>
</evidence>
<protein>
    <submittedName>
        <fullName evidence="10">DEKNAAC103067</fullName>
    </submittedName>
</protein>
<keyword evidence="3 7" id="KW-0813">Transport</keyword>
<dbReference type="EMBL" id="CAACVR010000017">
    <property type="protein sequence ID" value="VEU22097.1"/>
    <property type="molecule type" value="Genomic_DNA"/>
</dbReference>
<feature type="transmembrane region" description="Helical" evidence="8">
    <location>
        <begin position="152"/>
        <end position="172"/>
    </location>
</feature>
<dbReference type="PROSITE" id="PS00217">
    <property type="entry name" value="SUGAR_TRANSPORT_2"/>
    <property type="match status" value="1"/>
</dbReference>
<comment type="similarity">
    <text evidence="2 7">Belongs to the major facilitator superfamily. Sugar transporter (TC 2.A.1.1) family.</text>
</comment>
<dbReference type="InterPro" id="IPR020846">
    <property type="entry name" value="MFS_dom"/>
</dbReference>
<dbReference type="GO" id="GO:0016020">
    <property type="term" value="C:membrane"/>
    <property type="evidence" value="ECO:0007669"/>
    <property type="project" value="UniProtKB-SubCell"/>
</dbReference>
<dbReference type="InterPro" id="IPR003663">
    <property type="entry name" value="Sugar/inositol_transpt"/>
</dbReference>
<feature type="transmembrane region" description="Helical" evidence="8">
    <location>
        <begin position="246"/>
        <end position="267"/>
    </location>
</feature>
<proteinExistence type="inferred from homology"/>
<dbReference type="AlphaFoldDB" id="A0A448YMI5"/>
<sequence>MACLSSVQYGYHMAELNAPEQLARSSLLLNDSQIGLVTSIFSVGGLVSSSLASNLSVRHGLKFGFMVTSVFYIVGSFVEAKSINYYQMLVGRFLSGVGGGLAIVFVPLYVNEVSPLSLRGFLGSMTQVSVNLGILLTQVLALWWSTELLWRSLLWMGVIIGSISLLLTLLFFEESPKWLVINADDEAGGLEALVKLRNGDVEAAQWEIDTWKEENRRHVEMVEANPKLKDLNIYTYLTQPAYRNSLLVATFSMLGQQFAGINAVIFYGVKILASVFPDWAVALNCIIGVANALITFISSLFLDSIGRKPMLLTSVSIMGVSLIGLSAGILVHSSALTIISIFSYVGSFAVGCGPIPFLLVSEVSQLEIKDIAQGWATDCNWVSVFVVGSVFPILNRAIGGYTYLIFAVVCFAFAGFTALFIPETKGKETYSEVWELKEERAD</sequence>
<feature type="domain" description="Major facilitator superfamily (MFS) profile" evidence="9">
    <location>
        <begin position="1"/>
        <end position="425"/>
    </location>
</feature>
<dbReference type="PRINTS" id="PR00171">
    <property type="entry name" value="SUGRTRNSPORT"/>
</dbReference>
<feature type="transmembrane region" description="Helical" evidence="8">
    <location>
        <begin position="309"/>
        <end position="331"/>
    </location>
</feature>
<evidence type="ECO:0000256" key="4">
    <source>
        <dbReference type="ARBA" id="ARBA00022692"/>
    </source>
</evidence>
<dbReference type="STRING" id="13370.A0A448YMI5"/>
<feature type="transmembrane region" description="Helical" evidence="8">
    <location>
        <begin position="400"/>
        <end position="421"/>
    </location>
</feature>
<dbReference type="FunCoup" id="A0A448YMI5">
    <property type="interactions" value="814"/>
</dbReference>
<dbReference type="InterPro" id="IPR036259">
    <property type="entry name" value="MFS_trans_sf"/>
</dbReference>
<keyword evidence="5 8" id="KW-1133">Transmembrane helix</keyword>
<feature type="transmembrane region" description="Helical" evidence="8">
    <location>
        <begin position="90"/>
        <end position="110"/>
    </location>
</feature>
<evidence type="ECO:0000313" key="11">
    <source>
        <dbReference type="Proteomes" id="UP000290900"/>
    </source>
</evidence>
<dbReference type="GO" id="GO:0015149">
    <property type="term" value="F:hexose transmembrane transporter activity"/>
    <property type="evidence" value="ECO:0007669"/>
    <property type="project" value="TreeGrafter"/>
</dbReference>
<feature type="transmembrane region" description="Helical" evidence="8">
    <location>
        <begin position="337"/>
        <end position="360"/>
    </location>
</feature>
<dbReference type="PANTHER" id="PTHR23503">
    <property type="entry name" value="SOLUTE CARRIER FAMILY 2"/>
    <property type="match status" value="1"/>
</dbReference>